<protein>
    <recommendedName>
        <fullName evidence="3">Lipoprotein</fullName>
    </recommendedName>
</protein>
<evidence type="ECO:0008006" key="3">
    <source>
        <dbReference type="Google" id="ProtNLM"/>
    </source>
</evidence>
<dbReference type="PROSITE" id="PS51257">
    <property type="entry name" value="PROKAR_LIPOPROTEIN"/>
    <property type="match status" value="1"/>
</dbReference>
<organism evidence="1 2">
    <name type="scientific">Tenacibaculum vairaonense</name>
    <dbReference type="NCBI Taxonomy" id="3137860"/>
    <lineage>
        <taxon>Bacteria</taxon>
        <taxon>Pseudomonadati</taxon>
        <taxon>Bacteroidota</taxon>
        <taxon>Flavobacteriia</taxon>
        <taxon>Flavobacteriales</taxon>
        <taxon>Flavobacteriaceae</taxon>
        <taxon>Tenacibaculum</taxon>
    </lineage>
</organism>
<dbReference type="Gene3D" id="2.60.460.10">
    <property type="entry name" value="protein yfey like domain"/>
    <property type="match status" value="1"/>
</dbReference>
<dbReference type="EMBL" id="CAXJRC010000041">
    <property type="protein sequence ID" value="CAL2107607.1"/>
    <property type="molecule type" value="Genomic_DNA"/>
</dbReference>
<dbReference type="RefSeq" id="WP_348739221.1">
    <property type="nucleotide sequence ID" value="NZ_CAXJRC010000041.1"/>
</dbReference>
<evidence type="ECO:0000313" key="1">
    <source>
        <dbReference type="EMBL" id="CAL2107607.1"/>
    </source>
</evidence>
<dbReference type="Proteomes" id="UP001497602">
    <property type="component" value="Unassembled WGS sequence"/>
</dbReference>
<proteinExistence type="predicted"/>
<name>A0ABP1FB87_9FLAO</name>
<keyword evidence="2" id="KW-1185">Reference proteome</keyword>
<dbReference type="InterPro" id="IPR010938">
    <property type="entry name" value="DUF1131"/>
</dbReference>
<evidence type="ECO:0000313" key="2">
    <source>
        <dbReference type="Proteomes" id="UP001497602"/>
    </source>
</evidence>
<comment type="caution">
    <text evidence="1">The sequence shown here is derived from an EMBL/GenBank/DDBJ whole genome shotgun (WGS) entry which is preliminary data.</text>
</comment>
<sequence length="192" mass="21872">MRILILILSFIVITSCKTDKKAEKAPSKKIEPSTSISTNELVLKENSFGKLNLKKGMTIEESVIKKAFNNLKVSKSIGTQDGPDYYIYKIGDKIALTTVSTQSNVLSEVLIDKESKLSDQYGVKIGMPYKDVKNKRSNMSVITEHYHIYLYEKKSNIIYEMSLGNYNGPDKEEYSIEDIENSNSKVIRIIWR</sequence>
<accession>A0ABP1FB87</accession>
<dbReference type="Pfam" id="PF06572">
    <property type="entry name" value="DUF1131"/>
    <property type="match status" value="1"/>
</dbReference>
<reference evidence="1 2" key="1">
    <citation type="submission" date="2024-05" db="EMBL/GenBank/DDBJ databases">
        <authorList>
            <person name="Duchaud E."/>
        </authorList>
    </citation>
    <scope>NUCLEOTIDE SEQUENCE [LARGE SCALE GENOMIC DNA]</scope>
    <source>
        <strain evidence="1">Ena-SAMPLE-TAB-13-05-2024-13:56:06:370-140305</strain>
    </source>
</reference>
<dbReference type="InterPro" id="IPR038714">
    <property type="entry name" value="YfeY-like_sf"/>
</dbReference>
<gene>
    <name evidence="1" type="ORF">T190115A13A_40129</name>
</gene>